<dbReference type="EMBL" id="LFIV01000093">
    <property type="protein sequence ID" value="KZL70218.1"/>
    <property type="molecule type" value="Genomic_DNA"/>
</dbReference>
<proteinExistence type="predicted"/>
<gene>
    <name evidence="2" type="ORF">CT0861_05416</name>
</gene>
<reference evidence="2 3" key="1">
    <citation type="submission" date="2015-06" db="EMBL/GenBank/DDBJ databases">
        <title>Survival trade-offs in plant roots during colonization by closely related pathogenic and mutualistic fungi.</title>
        <authorList>
            <person name="Hacquard S."/>
            <person name="Kracher B."/>
            <person name="Hiruma K."/>
            <person name="Weinman A."/>
            <person name="Muench P."/>
            <person name="Garrido Oter R."/>
            <person name="Ver Loren van Themaat E."/>
            <person name="Dallerey J.-F."/>
            <person name="Damm U."/>
            <person name="Henrissat B."/>
            <person name="Lespinet O."/>
            <person name="Thon M."/>
            <person name="Kemen E."/>
            <person name="McHardy A.C."/>
            <person name="Schulze-Lefert P."/>
            <person name="O'Connell R.J."/>
        </authorList>
    </citation>
    <scope>NUCLEOTIDE SEQUENCE [LARGE SCALE GENOMIC DNA]</scope>
    <source>
        <strain evidence="2 3">0861</strain>
    </source>
</reference>
<name>A0A166S441_9PEZI</name>
<dbReference type="AlphaFoldDB" id="A0A166S441"/>
<evidence type="ECO:0000313" key="3">
    <source>
        <dbReference type="Proteomes" id="UP000076552"/>
    </source>
</evidence>
<comment type="caution">
    <text evidence="2">The sequence shown here is derived from an EMBL/GenBank/DDBJ whole genome shotgun (WGS) entry which is preliminary data.</text>
</comment>
<keyword evidence="3" id="KW-1185">Reference proteome</keyword>
<evidence type="ECO:0000256" key="1">
    <source>
        <dbReference type="SAM" id="MobiDB-lite"/>
    </source>
</evidence>
<evidence type="ECO:0000313" key="2">
    <source>
        <dbReference type="EMBL" id="KZL70218.1"/>
    </source>
</evidence>
<feature type="region of interest" description="Disordered" evidence="1">
    <location>
        <begin position="79"/>
        <end position="115"/>
    </location>
</feature>
<dbReference type="Proteomes" id="UP000076552">
    <property type="component" value="Unassembled WGS sequence"/>
</dbReference>
<feature type="non-terminal residue" evidence="2">
    <location>
        <position position="1"/>
    </location>
</feature>
<organism evidence="2 3">
    <name type="scientific">Colletotrichum tofieldiae</name>
    <dbReference type="NCBI Taxonomy" id="708197"/>
    <lineage>
        <taxon>Eukaryota</taxon>
        <taxon>Fungi</taxon>
        <taxon>Dikarya</taxon>
        <taxon>Ascomycota</taxon>
        <taxon>Pezizomycotina</taxon>
        <taxon>Sordariomycetes</taxon>
        <taxon>Hypocreomycetidae</taxon>
        <taxon>Glomerellales</taxon>
        <taxon>Glomerellaceae</taxon>
        <taxon>Colletotrichum</taxon>
        <taxon>Colletotrichum spaethianum species complex</taxon>
    </lineage>
</organism>
<accession>A0A166S441</accession>
<protein>
    <submittedName>
        <fullName evidence="2">Uncharacterized protein</fullName>
    </submittedName>
</protein>
<sequence length="214" mass="24155">LLPRVSTSASKVGPVASAVKEGKGEDAQFCIVYQECVCVRGREGDREQDLNVFFGRFCAAAGGTALFYERAEDVQRKEGFRHYEPQRTWPPQRDKLGERKKRPGKPRSSPGCSGERLGWVEGNSRAWRFRGRPVGRAGGERYMAALTDDLPTYFLAPPTEREYCVVIVMWFLADNAFSSPREQISGLEFRVLFLGFIIHPFFPLTSVNLVRDQA</sequence>